<dbReference type="AlphaFoldDB" id="A0A224Y0D4"/>
<organism evidence="2">
    <name type="scientific">Panstrongylus lignarius</name>
    <dbReference type="NCBI Taxonomy" id="156445"/>
    <lineage>
        <taxon>Eukaryota</taxon>
        <taxon>Metazoa</taxon>
        <taxon>Ecdysozoa</taxon>
        <taxon>Arthropoda</taxon>
        <taxon>Hexapoda</taxon>
        <taxon>Insecta</taxon>
        <taxon>Pterygota</taxon>
        <taxon>Neoptera</taxon>
        <taxon>Paraneoptera</taxon>
        <taxon>Hemiptera</taxon>
        <taxon>Heteroptera</taxon>
        <taxon>Panheteroptera</taxon>
        <taxon>Cimicomorpha</taxon>
        <taxon>Reduviidae</taxon>
        <taxon>Triatominae</taxon>
        <taxon>Panstrongylus</taxon>
    </lineage>
</organism>
<proteinExistence type="predicted"/>
<evidence type="ECO:0000256" key="1">
    <source>
        <dbReference type="SAM" id="SignalP"/>
    </source>
</evidence>
<reference evidence="2" key="1">
    <citation type="journal article" date="2018" name="PLoS Negl. Trop. Dis.">
        <title>An insight into the salivary gland and fat body transcriptome of Panstrongylus lignarius (Hemiptera: Heteroptera), the main vector of Chagas disease in Peru.</title>
        <authorList>
            <person name="Nevoa J.C."/>
            <person name="Mendes M.T."/>
            <person name="da Silva M.V."/>
            <person name="Soares S.C."/>
            <person name="Oliveira C.J.F."/>
            <person name="Ribeiro J.M.C."/>
        </authorList>
    </citation>
    <scope>NUCLEOTIDE SEQUENCE</scope>
</reference>
<feature type="signal peptide" evidence="1">
    <location>
        <begin position="1"/>
        <end position="25"/>
    </location>
</feature>
<name>A0A224Y0D4_9HEMI</name>
<accession>A0A224Y0D4</accession>
<dbReference type="EMBL" id="GFTR01002383">
    <property type="protein sequence ID" value="JAW14043.1"/>
    <property type="molecule type" value="Transcribed_RNA"/>
</dbReference>
<feature type="chain" id="PRO_5012058795" description="Secreted protein" evidence="1">
    <location>
        <begin position="26"/>
        <end position="140"/>
    </location>
</feature>
<keyword evidence="1" id="KW-0732">Signal</keyword>
<protein>
    <recommendedName>
        <fullName evidence="3">Secreted protein</fullName>
    </recommendedName>
</protein>
<sequence length="140" mass="15047">MRAANSSRRGMLIVLVGATLDFAITNLTDIPLTHSTLKNTHDAYANLLASANTCREQPFSKGLSTSHLLILHLFNKWICINHVENFSIISAGSSVSQPICSLQQSCKSNLGRILTGQVKPIGSKSLCATDNSALFVSFNG</sequence>
<evidence type="ECO:0008006" key="3">
    <source>
        <dbReference type="Google" id="ProtNLM"/>
    </source>
</evidence>
<evidence type="ECO:0000313" key="2">
    <source>
        <dbReference type="EMBL" id="JAW14043.1"/>
    </source>
</evidence>